<evidence type="ECO:0000313" key="2">
    <source>
        <dbReference type="WBParaSite" id="SVE_0854000.1"/>
    </source>
</evidence>
<dbReference type="AlphaFoldDB" id="A0A0K0FI22"/>
<keyword evidence="1" id="KW-1185">Reference proteome</keyword>
<protein>
    <submittedName>
        <fullName evidence="2">Uncharacterized protein</fullName>
    </submittedName>
</protein>
<sequence>MKLLRLLLYIQLIFLTVPLLNCYKFICQYRLRFFSKRCYLLLSVTEESYKSIFLCTIPRDLKNALLKHTIFDRFQSVGLLTSSNLLISQRLSKEHLRCIAVAFGFKPKKLAGVWIVQSQTVLKNYSKKYLVDHYGRSIQNEYPEYSRRRLSLFNAFTKRRKYSLRKMSCPISCSR</sequence>
<reference evidence="2" key="2">
    <citation type="submission" date="2015-08" db="UniProtKB">
        <authorList>
            <consortium name="WormBaseParasite"/>
        </authorList>
    </citation>
    <scope>IDENTIFICATION</scope>
</reference>
<name>A0A0K0FI22_STRVS</name>
<dbReference type="WBParaSite" id="SVE_0854000.1">
    <property type="protein sequence ID" value="SVE_0854000.1"/>
    <property type="gene ID" value="SVE_0854000"/>
</dbReference>
<accession>A0A0K0FI22</accession>
<proteinExistence type="predicted"/>
<reference evidence="1" key="1">
    <citation type="submission" date="2014-07" db="EMBL/GenBank/DDBJ databases">
        <authorList>
            <person name="Martin A.A"/>
            <person name="De Silva N."/>
        </authorList>
    </citation>
    <scope>NUCLEOTIDE SEQUENCE</scope>
</reference>
<evidence type="ECO:0000313" key="1">
    <source>
        <dbReference type="Proteomes" id="UP000035680"/>
    </source>
</evidence>
<dbReference type="Proteomes" id="UP000035680">
    <property type="component" value="Unassembled WGS sequence"/>
</dbReference>
<organism evidence="1 2">
    <name type="scientific">Strongyloides venezuelensis</name>
    <name type="common">Threadworm</name>
    <dbReference type="NCBI Taxonomy" id="75913"/>
    <lineage>
        <taxon>Eukaryota</taxon>
        <taxon>Metazoa</taxon>
        <taxon>Ecdysozoa</taxon>
        <taxon>Nematoda</taxon>
        <taxon>Chromadorea</taxon>
        <taxon>Rhabditida</taxon>
        <taxon>Tylenchina</taxon>
        <taxon>Panagrolaimomorpha</taxon>
        <taxon>Strongyloidoidea</taxon>
        <taxon>Strongyloididae</taxon>
        <taxon>Strongyloides</taxon>
    </lineage>
</organism>